<feature type="active site" description="Proton acceptor" evidence="6">
    <location>
        <position position="148"/>
    </location>
</feature>
<dbReference type="GO" id="GO:0004674">
    <property type="term" value="F:protein serine/threonine kinase activity"/>
    <property type="evidence" value="ECO:0007669"/>
    <property type="project" value="UniProtKB-KW"/>
</dbReference>
<feature type="cross-link" description="Glycyl lysine isopeptide (Lys-Gly) (interchain with G-Cter in SUMO2)" evidence="8">
    <location>
        <position position="150"/>
    </location>
</feature>
<dbReference type="InterPro" id="IPR011009">
    <property type="entry name" value="Kinase-like_dom_sf"/>
</dbReference>
<protein>
    <recommendedName>
        <fullName evidence="13">Protein kinase domain-containing protein</fullName>
    </recommendedName>
</protein>
<evidence type="ECO:0000256" key="3">
    <source>
        <dbReference type="ARBA" id="ARBA00022741"/>
    </source>
</evidence>
<proteinExistence type="inferred from homology"/>
<dbReference type="InterPro" id="IPR000719">
    <property type="entry name" value="Prot_kinase_dom"/>
</dbReference>
<feature type="binding site" evidence="7">
    <location>
        <position position="166"/>
    </location>
    <ligand>
        <name>ATP</name>
        <dbReference type="ChEBI" id="CHEBI:30616"/>
    </ligand>
</feature>
<evidence type="ECO:0000256" key="4">
    <source>
        <dbReference type="ARBA" id="ARBA00022777"/>
    </source>
</evidence>
<dbReference type="GO" id="GO:0005524">
    <property type="term" value="F:ATP binding"/>
    <property type="evidence" value="ECO:0007669"/>
    <property type="project" value="UniProtKB-UniRule"/>
</dbReference>
<evidence type="ECO:0000256" key="5">
    <source>
        <dbReference type="ARBA" id="ARBA00022840"/>
    </source>
</evidence>
<dbReference type="PROSITE" id="PS00108">
    <property type="entry name" value="PROTEIN_KINASE_ST"/>
    <property type="match status" value="1"/>
</dbReference>
<evidence type="ECO:0000256" key="1">
    <source>
        <dbReference type="ARBA" id="ARBA00022527"/>
    </source>
</evidence>
<dbReference type="InterPro" id="IPR030616">
    <property type="entry name" value="Aur-like"/>
</dbReference>
<evidence type="ECO:0000256" key="7">
    <source>
        <dbReference type="PIRSR" id="PIRSR630616-2"/>
    </source>
</evidence>
<evidence type="ECO:0000259" key="13">
    <source>
        <dbReference type="PROSITE" id="PS50011"/>
    </source>
</evidence>
<dbReference type="EMBL" id="HBIU01047059">
    <property type="protein sequence ID" value="CAE0642230.1"/>
    <property type="molecule type" value="Transcribed_RNA"/>
</dbReference>
<name>A0A6V1UV38_HETAK</name>
<gene>
    <name evidence="14" type="ORF">HAKA00212_LOCUS21086</name>
    <name evidence="15" type="ORF">HAKA00212_LOCUS21091</name>
</gene>
<evidence type="ECO:0000256" key="10">
    <source>
        <dbReference type="RuleBase" id="RU000304"/>
    </source>
</evidence>
<evidence type="ECO:0000256" key="11">
    <source>
        <dbReference type="SAM" id="Coils"/>
    </source>
</evidence>
<feature type="binding site" evidence="7">
    <location>
        <position position="45"/>
    </location>
    <ligand>
        <name>ATP</name>
        <dbReference type="ChEBI" id="CHEBI:30616"/>
    </ligand>
</feature>
<keyword evidence="4" id="KW-0418">Kinase</keyword>
<evidence type="ECO:0000313" key="14">
    <source>
        <dbReference type="EMBL" id="CAE0642230.1"/>
    </source>
</evidence>
<dbReference type="Gene3D" id="1.10.510.10">
    <property type="entry name" value="Transferase(Phosphotransferase) domain 1"/>
    <property type="match status" value="1"/>
</dbReference>
<dbReference type="SUPFAM" id="SSF56112">
    <property type="entry name" value="Protein kinase-like (PK-like)"/>
    <property type="match status" value="1"/>
</dbReference>
<evidence type="ECO:0000256" key="6">
    <source>
        <dbReference type="PIRSR" id="PIRSR630616-1"/>
    </source>
</evidence>
<sequence length="495" mass="54709">MASFEQQQQARMISDFVIGRTLGSGMSGKVRLGTHAQTGQQVALKLIRKDKMTNRQMEMIEREISVMSNLKHPNTTRLLHHETDVTYTKKDLTTYQVILLVIELCPKGELFDYLMHTGPFSEDLCRAYFAQFLGALEACHLQGVYHRDLKPENLFLDAEAQLRLADFGLAATTMTDGAEYEELLETECGTKAYMCPEMLAHQRYAGSKADIWSAGVVLFIMATGHPPFQMAVDNDWWFHACKANRHDRFWAAHLRTNPNLSQEFQDFISRIFQVDPQQRATIEELKGHAWFQGPALSAAQIKQEMEARADRVAAAKEAEKARARAEKAARAARGGTNVFARATHRKLGSLIPPLLPEDLDETDVYFSPNTAEDMITALEGVCGEMGAQDFVKKADKCKMKANFAPSAESGSAPVQVAFQIYLVPAEQEGGEAMCTLHAQRRAGDVFEYQKVLKALLEKAGPTLAAGGGGEGGEEEAKADAASGAEQILSEEAELI</sequence>
<comment type="similarity">
    <text evidence="10">Belongs to the protein kinase superfamily.</text>
</comment>
<evidence type="ECO:0000256" key="8">
    <source>
        <dbReference type="PIRSR" id="PIRSR630616-3"/>
    </source>
</evidence>
<evidence type="ECO:0000256" key="9">
    <source>
        <dbReference type="PROSITE-ProRule" id="PRU10141"/>
    </source>
</evidence>
<evidence type="ECO:0000256" key="12">
    <source>
        <dbReference type="SAM" id="MobiDB-lite"/>
    </source>
</evidence>
<keyword evidence="3 7" id="KW-0547">Nucleotide-binding</keyword>
<dbReference type="InterPro" id="IPR017441">
    <property type="entry name" value="Protein_kinase_ATP_BS"/>
</dbReference>
<dbReference type="PANTHER" id="PTHR24350">
    <property type="entry name" value="SERINE/THREONINE-PROTEIN KINASE IAL-RELATED"/>
    <property type="match status" value="1"/>
</dbReference>
<dbReference type="PROSITE" id="PS50011">
    <property type="entry name" value="PROTEIN_KINASE_DOM"/>
    <property type="match status" value="1"/>
</dbReference>
<feature type="region of interest" description="Disordered" evidence="12">
    <location>
        <begin position="463"/>
        <end position="495"/>
    </location>
</feature>
<dbReference type="EMBL" id="HBIU01047066">
    <property type="protein sequence ID" value="CAE0642235.1"/>
    <property type="molecule type" value="Transcribed_RNA"/>
</dbReference>
<feature type="binding site" evidence="7">
    <location>
        <begin position="152"/>
        <end position="153"/>
    </location>
    <ligand>
        <name>ATP</name>
        <dbReference type="ChEBI" id="CHEBI:30616"/>
    </ligand>
</feature>
<keyword evidence="5 7" id="KW-0067">ATP-binding</keyword>
<dbReference type="SMART" id="SM00220">
    <property type="entry name" value="S_TKc"/>
    <property type="match status" value="1"/>
</dbReference>
<dbReference type="PROSITE" id="PS00107">
    <property type="entry name" value="PROTEIN_KINASE_ATP"/>
    <property type="match status" value="1"/>
</dbReference>
<dbReference type="InterPro" id="IPR008271">
    <property type="entry name" value="Ser/Thr_kinase_AS"/>
</dbReference>
<accession>A0A6V1UV38</accession>
<reference evidence="14" key="1">
    <citation type="submission" date="2021-01" db="EMBL/GenBank/DDBJ databases">
        <authorList>
            <person name="Corre E."/>
            <person name="Pelletier E."/>
            <person name="Niang G."/>
            <person name="Scheremetjew M."/>
            <person name="Finn R."/>
            <person name="Kale V."/>
            <person name="Holt S."/>
            <person name="Cochrane G."/>
            <person name="Meng A."/>
            <person name="Brown T."/>
            <person name="Cohen L."/>
        </authorList>
    </citation>
    <scope>NUCLEOTIDE SEQUENCE</scope>
    <source>
        <strain evidence="14">CCMP3107</strain>
    </source>
</reference>
<keyword evidence="2" id="KW-0808">Transferase</keyword>
<keyword evidence="11" id="KW-0175">Coiled coil</keyword>
<feature type="domain" description="Protein kinase" evidence="13">
    <location>
        <begin position="16"/>
        <end position="291"/>
    </location>
</feature>
<dbReference type="AlphaFoldDB" id="A0A6V1UV38"/>
<dbReference type="FunFam" id="1.10.510.10:FF:000571">
    <property type="entry name" value="Maternal embryonic leucine zipper kinase"/>
    <property type="match status" value="1"/>
</dbReference>
<feature type="coiled-coil region" evidence="11">
    <location>
        <begin position="302"/>
        <end position="331"/>
    </location>
</feature>
<evidence type="ECO:0000313" key="15">
    <source>
        <dbReference type="EMBL" id="CAE0642235.1"/>
    </source>
</evidence>
<dbReference type="Pfam" id="PF00069">
    <property type="entry name" value="Pkinase"/>
    <property type="match status" value="1"/>
</dbReference>
<organism evidence="14">
    <name type="scientific">Heterosigma akashiwo</name>
    <name type="common">Chromophytic alga</name>
    <name type="synonym">Heterosigma carterae</name>
    <dbReference type="NCBI Taxonomy" id="2829"/>
    <lineage>
        <taxon>Eukaryota</taxon>
        <taxon>Sar</taxon>
        <taxon>Stramenopiles</taxon>
        <taxon>Ochrophyta</taxon>
        <taxon>Raphidophyceae</taxon>
        <taxon>Chattonellales</taxon>
        <taxon>Chattonellaceae</taxon>
        <taxon>Heterosigma</taxon>
    </lineage>
</organism>
<feature type="binding site" evidence="9">
    <location>
        <position position="49"/>
    </location>
    <ligand>
        <name>ATP</name>
        <dbReference type="ChEBI" id="CHEBI:30616"/>
    </ligand>
</feature>
<keyword evidence="1 10" id="KW-0723">Serine/threonine-protein kinase</keyword>
<evidence type="ECO:0000256" key="2">
    <source>
        <dbReference type="ARBA" id="ARBA00022679"/>
    </source>
</evidence>